<sequence length="92" mass="9797">MNSLSNRIAALLIAAIFGLIALMFAQAEVAAPKQAIVKLERVLIVGKRAGADTQIARAQRVEQLPRVVVVGRRTTSETELQLAQACAAQALC</sequence>
<dbReference type="EMBL" id="JAUHHC010000001">
    <property type="protein sequence ID" value="MDN3918842.1"/>
    <property type="molecule type" value="Genomic_DNA"/>
</dbReference>
<accession>A0ABT8DRB3</accession>
<dbReference type="RefSeq" id="WP_290357170.1">
    <property type="nucleotide sequence ID" value="NZ_JAUHHC010000001.1"/>
</dbReference>
<evidence type="ECO:0000313" key="1">
    <source>
        <dbReference type="EMBL" id="MDN3918842.1"/>
    </source>
</evidence>
<name>A0ABT8DRB3_9BURK</name>
<proteinExistence type="predicted"/>
<evidence type="ECO:0008006" key="3">
    <source>
        <dbReference type="Google" id="ProtNLM"/>
    </source>
</evidence>
<reference evidence="1 2" key="1">
    <citation type="submission" date="2023-06" db="EMBL/GenBank/DDBJ databases">
        <title>Pelomonas sp. PFR6 16S ribosomal RNA gene Genome sequencing and assembly.</title>
        <authorList>
            <person name="Woo H."/>
        </authorList>
    </citation>
    <scope>NUCLEOTIDE SEQUENCE [LARGE SCALE GENOMIC DNA]</scope>
    <source>
        <strain evidence="1 2">PFR6</strain>
    </source>
</reference>
<gene>
    <name evidence="1" type="ORF">QWJ38_01000</name>
</gene>
<organism evidence="1 2">
    <name type="scientific">Roseateles violae</name>
    <dbReference type="NCBI Taxonomy" id="3058042"/>
    <lineage>
        <taxon>Bacteria</taxon>
        <taxon>Pseudomonadati</taxon>
        <taxon>Pseudomonadota</taxon>
        <taxon>Betaproteobacteria</taxon>
        <taxon>Burkholderiales</taxon>
        <taxon>Sphaerotilaceae</taxon>
        <taxon>Roseateles</taxon>
    </lineage>
</organism>
<dbReference type="Proteomes" id="UP001228044">
    <property type="component" value="Unassembled WGS sequence"/>
</dbReference>
<protein>
    <recommendedName>
        <fullName evidence="3">DUF218 domain-containing protein</fullName>
    </recommendedName>
</protein>
<evidence type="ECO:0000313" key="2">
    <source>
        <dbReference type="Proteomes" id="UP001228044"/>
    </source>
</evidence>
<keyword evidence="2" id="KW-1185">Reference proteome</keyword>
<comment type="caution">
    <text evidence="1">The sequence shown here is derived from an EMBL/GenBank/DDBJ whole genome shotgun (WGS) entry which is preliminary data.</text>
</comment>